<evidence type="ECO:0000313" key="10">
    <source>
        <dbReference type="Proteomes" id="UP000033220"/>
    </source>
</evidence>
<keyword evidence="7 8" id="KW-0472">Membrane</keyword>
<keyword evidence="5 8" id="KW-0812">Transmembrane</keyword>
<keyword evidence="4" id="KW-1003">Cell membrane</keyword>
<dbReference type="STRING" id="1150469.RSPPHO_02604"/>
<evidence type="ECO:0000256" key="8">
    <source>
        <dbReference type="SAM" id="Phobius"/>
    </source>
</evidence>
<keyword evidence="10" id="KW-1185">Reference proteome</keyword>
<dbReference type="GO" id="GO:0022857">
    <property type="term" value="F:transmembrane transporter activity"/>
    <property type="evidence" value="ECO:0007669"/>
    <property type="project" value="InterPro"/>
</dbReference>
<name>H6SMU5_PARPM</name>
<dbReference type="RefSeq" id="WP_014415861.1">
    <property type="nucleotide sequence ID" value="NC_017059.1"/>
</dbReference>
<dbReference type="AlphaFoldDB" id="H6SMU5"/>
<dbReference type="eggNOG" id="COG0609">
    <property type="taxonomic scope" value="Bacteria"/>
</dbReference>
<accession>H6SMU5</accession>
<dbReference type="HOGENOM" id="CLU_013016_0_3_5"/>
<evidence type="ECO:0000313" key="9">
    <source>
        <dbReference type="EMBL" id="CCG09230.1"/>
    </source>
</evidence>
<evidence type="ECO:0000256" key="6">
    <source>
        <dbReference type="ARBA" id="ARBA00022989"/>
    </source>
</evidence>
<dbReference type="EMBL" id="HE663493">
    <property type="protein sequence ID" value="CCG09230.1"/>
    <property type="molecule type" value="Genomic_DNA"/>
</dbReference>
<keyword evidence="3" id="KW-0813">Transport</keyword>
<organism evidence="9 10">
    <name type="scientific">Pararhodospirillum photometricum DSM 122</name>
    <dbReference type="NCBI Taxonomy" id="1150469"/>
    <lineage>
        <taxon>Bacteria</taxon>
        <taxon>Pseudomonadati</taxon>
        <taxon>Pseudomonadota</taxon>
        <taxon>Alphaproteobacteria</taxon>
        <taxon>Rhodospirillales</taxon>
        <taxon>Rhodospirillaceae</taxon>
        <taxon>Pararhodospirillum</taxon>
    </lineage>
</organism>
<evidence type="ECO:0000256" key="2">
    <source>
        <dbReference type="ARBA" id="ARBA00007935"/>
    </source>
</evidence>
<feature type="transmembrane region" description="Helical" evidence="8">
    <location>
        <begin position="321"/>
        <end position="340"/>
    </location>
</feature>
<dbReference type="CDD" id="cd06550">
    <property type="entry name" value="TM_ABC_iron-siderophores_like"/>
    <property type="match status" value="1"/>
</dbReference>
<reference evidence="9 10" key="1">
    <citation type="submission" date="2012-02" db="EMBL/GenBank/DDBJ databases">
        <title>Shotgun genome sequence of Phaeospirillum photometricum DSM 122.</title>
        <authorList>
            <person name="Duquesne K."/>
            <person name="Sturgis J."/>
        </authorList>
    </citation>
    <scope>NUCLEOTIDE SEQUENCE [LARGE SCALE GENOMIC DNA]</scope>
    <source>
        <strain evidence="10">DSM122</strain>
    </source>
</reference>
<feature type="transmembrane region" description="Helical" evidence="8">
    <location>
        <begin position="90"/>
        <end position="110"/>
    </location>
</feature>
<comment type="similarity">
    <text evidence="2">Belongs to the binding-protein-dependent transport system permease family. FecCD subfamily.</text>
</comment>
<dbReference type="Proteomes" id="UP000033220">
    <property type="component" value="Chromosome DSM 122"/>
</dbReference>
<feature type="transmembrane region" description="Helical" evidence="8">
    <location>
        <begin position="122"/>
        <end position="144"/>
    </location>
</feature>
<dbReference type="PANTHER" id="PTHR30472">
    <property type="entry name" value="FERRIC ENTEROBACTIN TRANSPORT SYSTEM PERMEASE PROTEIN"/>
    <property type="match status" value="1"/>
</dbReference>
<evidence type="ECO:0000256" key="3">
    <source>
        <dbReference type="ARBA" id="ARBA00022448"/>
    </source>
</evidence>
<feature type="transmembrane region" description="Helical" evidence="8">
    <location>
        <begin position="150"/>
        <end position="175"/>
    </location>
</feature>
<dbReference type="SUPFAM" id="SSF81345">
    <property type="entry name" value="ABC transporter involved in vitamin B12 uptake, BtuC"/>
    <property type="match status" value="1"/>
</dbReference>
<evidence type="ECO:0000256" key="7">
    <source>
        <dbReference type="ARBA" id="ARBA00023136"/>
    </source>
</evidence>
<evidence type="ECO:0000256" key="5">
    <source>
        <dbReference type="ARBA" id="ARBA00022692"/>
    </source>
</evidence>
<feature type="transmembrane region" description="Helical" evidence="8">
    <location>
        <begin position="236"/>
        <end position="261"/>
    </location>
</feature>
<evidence type="ECO:0000256" key="1">
    <source>
        <dbReference type="ARBA" id="ARBA00004651"/>
    </source>
</evidence>
<evidence type="ECO:0000256" key="4">
    <source>
        <dbReference type="ARBA" id="ARBA00022475"/>
    </source>
</evidence>
<dbReference type="GO" id="GO:0005886">
    <property type="term" value="C:plasma membrane"/>
    <property type="evidence" value="ECO:0007669"/>
    <property type="project" value="UniProtKB-SubCell"/>
</dbReference>
<proteinExistence type="inferred from homology"/>
<dbReference type="KEGG" id="rpm:RSPPHO_02604"/>
<dbReference type="GO" id="GO:0033214">
    <property type="term" value="P:siderophore-iron import into cell"/>
    <property type="evidence" value="ECO:0007669"/>
    <property type="project" value="TreeGrafter"/>
</dbReference>
<dbReference type="InterPro" id="IPR037294">
    <property type="entry name" value="ABC_BtuC-like"/>
</dbReference>
<gene>
    <name evidence="9" type="primary">hmuU1</name>
    <name evidence="9" type="ORF">RSPPHO_02604</name>
</gene>
<dbReference type="Gene3D" id="1.10.3470.10">
    <property type="entry name" value="ABC transporter involved in vitamin B12 uptake, BtuC"/>
    <property type="match status" value="1"/>
</dbReference>
<comment type="subcellular location">
    <subcellularLocation>
        <location evidence="1">Cell membrane</location>
        <topology evidence="1">Multi-pass membrane protein</topology>
    </subcellularLocation>
</comment>
<protein>
    <submittedName>
        <fullName evidence="9">Hemin transport system permease protein HmuU1,putative</fullName>
    </submittedName>
</protein>
<keyword evidence="6 8" id="KW-1133">Transmembrane helix</keyword>
<sequence>MTSARSSVMEHDLPEDPALARVLDRQARRTRWVLLALVLALVVVFVLSVGLGALALSPGTVLGLLGQGVGLPVATPASPVEATVFWALRLPRACLAVLVGGSLALSGALLQGLFRNPLADPGLIGVSTGAALAAALVIGLGSALPVGLVAALGIGQAVTLPLAAFAGGLGITALVHRLATRDGITDVPTLLLAGIALNAVAGAVIGLMVYVSDDQALRDLNFWMLGSLGGVTWDRLALVAPILGGTALLALPLASALNALLLGETEAVHLGLDVEQAKRRIIVLGALGVGASVAVTGVIGFVGLVVPHLARLLLGPDHRGVLPASVLLGAVLLLLADLLARTVVLPAELPIGILTSLRGGAVLSRLVATSPGPLMTRRALGEPPHAAS</sequence>
<dbReference type="FunFam" id="1.10.3470.10:FF:000001">
    <property type="entry name" value="Vitamin B12 ABC transporter permease BtuC"/>
    <property type="match status" value="1"/>
</dbReference>
<dbReference type="PANTHER" id="PTHR30472:SF25">
    <property type="entry name" value="ABC TRANSPORTER PERMEASE PROTEIN MJ0876-RELATED"/>
    <property type="match status" value="1"/>
</dbReference>
<dbReference type="PATRIC" id="fig|1150469.3.peg.2964"/>
<feature type="transmembrane region" description="Helical" evidence="8">
    <location>
        <begin position="187"/>
        <end position="211"/>
    </location>
</feature>
<feature type="transmembrane region" description="Helical" evidence="8">
    <location>
        <begin position="281"/>
        <end position="309"/>
    </location>
</feature>
<feature type="transmembrane region" description="Helical" evidence="8">
    <location>
        <begin position="32"/>
        <end position="56"/>
    </location>
</feature>
<dbReference type="InterPro" id="IPR000522">
    <property type="entry name" value="ABC_transptr_permease_BtuC"/>
</dbReference>
<dbReference type="Pfam" id="PF01032">
    <property type="entry name" value="FecCD"/>
    <property type="match status" value="1"/>
</dbReference>